<dbReference type="Proteomes" id="UP000032434">
    <property type="component" value="Chromosome 1"/>
</dbReference>
<dbReference type="Pfam" id="PF00881">
    <property type="entry name" value="Nitroreductase"/>
    <property type="match status" value="1"/>
</dbReference>
<dbReference type="PATRIC" id="fig|35623.3.peg.778"/>
<keyword evidence="2" id="KW-0560">Oxidoreductase</keyword>
<dbReference type="GO" id="GO:0016491">
    <property type="term" value="F:oxidoreductase activity"/>
    <property type="evidence" value="ECO:0007669"/>
    <property type="project" value="UniProtKB-KW"/>
</dbReference>
<sequence>MEAIMKDLIINRRSIRKYTNYKISKEELTKIIDESLKAPSSNNLQPLKLLVIDSDEAKRTLKTIMPMNQLQLETSSQLVLIFGDTLKYERAEELFKLAHEAGKMPLELIERHLTKFRTQQIDPTDAKHIASLHLDAGLFAMNFMTLARYYGYDTCAIGGFNKDLANEAFKIDSRYVPILLISIGKKDDEGYDSYRLPASIVADFI</sequence>
<dbReference type="OrthoDB" id="9782629at2"/>
<feature type="domain" description="Nitroreductase" evidence="3">
    <location>
        <begin position="10"/>
        <end position="185"/>
    </location>
</feature>
<dbReference type="PANTHER" id="PTHR43673:SF10">
    <property type="entry name" value="NADH DEHYDROGENASE_NAD(P)H NITROREDUCTASE XCC3605-RELATED"/>
    <property type="match status" value="1"/>
</dbReference>
<dbReference type="InterPro" id="IPR029479">
    <property type="entry name" value="Nitroreductase"/>
</dbReference>
<dbReference type="InParanoid" id="A0A061AGY1"/>
<dbReference type="AlphaFoldDB" id="A0A061AGY1"/>
<dbReference type="HOGENOM" id="CLU_070764_4_5_14"/>
<evidence type="ECO:0000313" key="4">
    <source>
        <dbReference type="EMBL" id="CDR30851.1"/>
    </source>
</evidence>
<dbReference type="EMBL" id="LK028559">
    <property type="protein sequence ID" value="CDR30851.1"/>
    <property type="molecule type" value="Genomic_DNA"/>
</dbReference>
<comment type="similarity">
    <text evidence="1">Belongs to the nitroreductase family.</text>
</comment>
<dbReference type="CDD" id="cd02137">
    <property type="entry name" value="MhqN-like"/>
    <property type="match status" value="1"/>
</dbReference>
<gene>
    <name evidence="4" type="ORF">Aocu_07780</name>
</gene>
<evidence type="ECO:0000256" key="1">
    <source>
        <dbReference type="ARBA" id="ARBA00007118"/>
    </source>
</evidence>
<dbReference type="KEGG" id="aoc:Aocu_07780"/>
<keyword evidence="5" id="KW-1185">Reference proteome</keyword>
<dbReference type="Gene3D" id="3.40.109.10">
    <property type="entry name" value="NADH Oxidase"/>
    <property type="match status" value="1"/>
</dbReference>
<protein>
    <submittedName>
        <fullName evidence="4">Nitroreductase-like protein</fullName>
    </submittedName>
</protein>
<proteinExistence type="inferred from homology"/>
<reference evidence="5" key="1">
    <citation type="submission" date="2014-05" db="EMBL/GenBank/DDBJ databases">
        <authorList>
            <person name="Kube M."/>
        </authorList>
    </citation>
    <scope>NUCLEOTIDE SEQUENCE [LARGE SCALE GENOMIC DNA]</scope>
</reference>
<dbReference type="FunCoup" id="A0A061AGY1">
    <property type="interactions" value="73"/>
</dbReference>
<dbReference type="PANTHER" id="PTHR43673">
    <property type="entry name" value="NAD(P)H NITROREDUCTASE YDGI-RELATED"/>
    <property type="match status" value="1"/>
</dbReference>
<dbReference type="STRING" id="35623.Aocu_07780"/>
<accession>A0A061AGY1</accession>
<evidence type="ECO:0000259" key="3">
    <source>
        <dbReference type="Pfam" id="PF00881"/>
    </source>
</evidence>
<organism evidence="4 5">
    <name type="scientific">Acholeplasma oculi</name>
    <dbReference type="NCBI Taxonomy" id="35623"/>
    <lineage>
        <taxon>Bacteria</taxon>
        <taxon>Bacillati</taxon>
        <taxon>Mycoplasmatota</taxon>
        <taxon>Mollicutes</taxon>
        <taxon>Acholeplasmatales</taxon>
        <taxon>Acholeplasmataceae</taxon>
        <taxon>Acholeplasma</taxon>
    </lineage>
</organism>
<dbReference type="SUPFAM" id="SSF55469">
    <property type="entry name" value="FMN-dependent nitroreductase-like"/>
    <property type="match status" value="1"/>
</dbReference>
<evidence type="ECO:0000256" key="2">
    <source>
        <dbReference type="ARBA" id="ARBA00023002"/>
    </source>
</evidence>
<name>A0A061AGY1_9MOLU</name>
<evidence type="ECO:0000313" key="5">
    <source>
        <dbReference type="Proteomes" id="UP000032434"/>
    </source>
</evidence>
<dbReference type="InterPro" id="IPR000415">
    <property type="entry name" value="Nitroreductase-like"/>
</dbReference>